<dbReference type="RefSeq" id="WP_418159134.1">
    <property type="nucleotide sequence ID" value="NZ_JBBLZC010000007.1"/>
</dbReference>
<dbReference type="PANTHER" id="PTHR43399">
    <property type="entry name" value="SUBTILISIN-RELATED"/>
    <property type="match status" value="1"/>
</dbReference>
<evidence type="ECO:0000259" key="7">
    <source>
        <dbReference type="Pfam" id="PF00082"/>
    </source>
</evidence>
<comment type="caution">
    <text evidence="8">The sequence shown here is derived from an EMBL/GenBank/DDBJ whole genome shotgun (WGS) entry which is preliminary data.</text>
</comment>
<dbReference type="Pfam" id="PF00082">
    <property type="entry name" value="Peptidase_S8"/>
    <property type="match status" value="1"/>
</dbReference>
<evidence type="ECO:0000256" key="5">
    <source>
        <dbReference type="PROSITE-ProRule" id="PRU01240"/>
    </source>
</evidence>
<dbReference type="EMBL" id="JBBLZC010000007">
    <property type="protein sequence ID" value="MEK0083290.1"/>
    <property type="molecule type" value="Genomic_DNA"/>
</dbReference>
<dbReference type="InterPro" id="IPR051048">
    <property type="entry name" value="Peptidase_S8/S53_subtilisin"/>
</dbReference>
<protein>
    <submittedName>
        <fullName evidence="8">S8 family serine peptidase</fullName>
    </submittedName>
</protein>
<proteinExistence type="inferred from homology"/>
<name>A0ABU8XPZ1_9PROT</name>
<evidence type="ECO:0000256" key="3">
    <source>
        <dbReference type="ARBA" id="ARBA00022801"/>
    </source>
</evidence>
<dbReference type="PRINTS" id="PR00723">
    <property type="entry name" value="SUBTILISIN"/>
</dbReference>
<dbReference type="InterPro" id="IPR000209">
    <property type="entry name" value="Peptidase_S8/S53_dom"/>
</dbReference>
<keyword evidence="4 5" id="KW-0720">Serine protease</keyword>
<dbReference type="PANTHER" id="PTHR43399:SF4">
    <property type="entry name" value="CELL WALL-ASSOCIATED PROTEASE"/>
    <property type="match status" value="1"/>
</dbReference>
<dbReference type="PROSITE" id="PS51892">
    <property type="entry name" value="SUBTILASE"/>
    <property type="match status" value="1"/>
</dbReference>
<dbReference type="SUPFAM" id="SSF52743">
    <property type="entry name" value="Subtilisin-like"/>
    <property type="match status" value="1"/>
</dbReference>
<dbReference type="InterPro" id="IPR023827">
    <property type="entry name" value="Peptidase_S8_Asp-AS"/>
</dbReference>
<dbReference type="InterPro" id="IPR022398">
    <property type="entry name" value="Peptidase_S8_His-AS"/>
</dbReference>
<dbReference type="PROSITE" id="PS00137">
    <property type="entry name" value="SUBTILASE_HIS"/>
    <property type="match status" value="1"/>
</dbReference>
<dbReference type="InterPro" id="IPR015500">
    <property type="entry name" value="Peptidase_S8_subtilisin-rel"/>
</dbReference>
<evidence type="ECO:0000256" key="4">
    <source>
        <dbReference type="ARBA" id="ARBA00022825"/>
    </source>
</evidence>
<gene>
    <name evidence="8" type="ORF">U1T56_09000</name>
</gene>
<evidence type="ECO:0000313" key="9">
    <source>
        <dbReference type="Proteomes" id="UP001375743"/>
    </source>
</evidence>
<dbReference type="Gene3D" id="3.40.50.200">
    <property type="entry name" value="Peptidase S8/S53 domain"/>
    <property type="match status" value="1"/>
</dbReference>
<dbReference type="InterPro" id="IPR036852">
    <property type="entry name" value="Peptidase_S8/S53_dom_sf"/>
</dbReference>
<organism evidence="8 9">
    <name type="scientific">Benzoatithermus flavus</name>
    <dbReference type="NCBI Taxonomy" id="3108223"/>
    <lineage>
        <taxon>Bacteria</taxon>
        <taxon>Pseudomonadati</taxon>
        <taxon>Pseudomonadota</taxon>
        <taxon>Alphaproteobacteria</taxon>
        <taxon>Geminicoccales</taxon>
        <taxon>Geminicoccaceae</taxon>
        <taxon>Benzoatithermus</taxon>
    </lineage>
</organism>
<keyword evidence="9" id="KW-1185">Reference proteome</keyword>
<dbReference type="PROSITE" id="PS00138">
    <property type="entry name" value="SUBTILASE_SER"/>
    <property type="match status" value="1"/>
</dbReference>
<sequence>MAYDAWLRNPGSDPDRCFITDDVEEDGFYIEDFARRDRDDREHRLSRIAREIDRVTSLYGFPPVWRETEGRGIKVAVIDTGIDPDHPAFMPAADCPMAPPRNEGDEPYGPAIVLMRAFREGRLVGEGSDAVRDRNGHGTHCAGIVAARPLRDVPFGGIAPRAQLLIYKVAEDDGSARMSDVALAINDAVDEGADIVSLSLQGERPSDALFAAVHRLLFHRRMIVCAAGNGGQLRPFNIGYPARMGGVITVGATTRMGNPADFSSSGGEIDFCGPGERVWSTWIDRSYRNLSGTSMAAPWVAGISALILAKHRAFKAGPDTGNETPVRNNEDLRDHLLRMAAHPSTHDCRTGYGTLYPAIYFCAGPAGRVG</sequence>
<dbReference type="InterPro" id="IPR023828">
    <property type="entry name" value="Peptidase_S8_Ser-AS"/>
</dbReference>
<dbReference type="PROSITE" id="PS00136">
    <property type="entry name" value="SUBTILASE_ASP"/>
    <property type="match status" value="1"/>
</dbReference>
<evidence type="ECO:0000256" key="1">
    <source>
        <dbReference type="ARBA" id="ARBA00011073"/>
    </source>
</evidence>
<comment type="similarity">
    <text evidence="1 5 6">Belongs to the peptidase S8 family.</text>
</comment>
<keyword evidence="2 5" id="KW-0645">Protease</keyword>
<feature type="active site" description="Charge relay system" evidence="5">
    <location>
        <position position="137"/>
    </location>
</feature>
<evidence type="ECO:0000256" key="2">
    <source>
        <dbReference type="ARBA" id="ARBA00022670"/>
    </source>
</evidence>
<dbReference type="Proteomes" id="UP001375743">
    <property type="component" value="Unassembled WGS sequence"/>
</dbReference>
<accession>A0ABU8XPZ1</accession>
<feature type="active site" description="Charge relay system" evidence="5">
    <location>
        <position position="79"/>
    </location>
</feature>
<feature type="domain" description="Peptidase S8/S53" evidence="7">
    <location>
        <begin position="70"/>
        <end position="353"/>
    </location>
</feature>
<evidence type="ECO:0000256" key="6">
    <source>
        <dbReference type="RuleBase" id="RU003355"/>
    </source>
</evidence>
<evidence type="ECO:0000313" key="8">
    <source>
        <dbReference type="EMBL" id="MEK0083290.1"/>
    </source>
</evidence>
<keyword evidence="3 5" id="KW-0378">Hydrolase</keyword>
<feature type="active site" description="Charge relay system" evidence="5">
    <location>
        <position position="294"/>
    </location>
</feature>
<reference evidence="8 9" key="1">
    <citation type="submission" date="2024-01" db="EMBL/GenBank/DDBJ databases">
        <title>Multi-omics insights into the function and evolution of sodium benzoate biodegradation pathways in Benzoatithermus flavus gen. nov., sp. nov. from hot spring.</title>
        <authorList>
            <person name="Hu C.-J."/>
            <person name="Li W.-J."/>
        </authorList>
    </citation>
    <scope>NUCLEOTIDE SEQUENCE [LARGE SCALE GENOMIC DNA]</scope>
    <source>
        <strain evidence="8 9">SYSU G07066</strain>
    </source>
</reference>